<dbReference type="GO" id="GO:0061657">
    <property type="term" value="F:UFM1 conjugating enzyme activity"/>
    <property type="evidence" value="ECO:0007669"/>
    <property type="project" value="InterPro"/>
</dbReference>
<dbReference type="AlphaFoldDB" id="A0A498JY21"/>
<organism evidence="4 5">
    <name type="scientific">Malus domestica</name>
    <name type="common">Apple</name>
    <name type="synonym">Pyrus malus</name>
    <dbReference type="NCBI Taxonomy" id="3750"/>
    <lineage>
        <taxon>Eukaryota</taxon>
        <taxon>Viridiplantae</taxon>
        <taxon>Streptophyta</taxon>
        <taxon>Embryophyta</taxon>
        <taxon>Tracheophyta</taxon>
        <taxon>Spermatophyta</taxon>
        <taxon>Magnoliopsida</taxon>
        <taxon>eudicotyledons</taxon>
        <taxon>Gunneridae</taxon>
        <taxon>Pentapetalae</taxon>
        <taxon>rosids</taxon>
        <taxon>fabids</taxon>
        <taxon>Rosales</taxon>
        <taxon>Rosaceae</taxon>
        <taxon>Amygdaloideae</taxon>
        <taxon>Maleae</taxon>
        <taxon>Malus</taxon>
    </lineage>
</organism>
<dbReference type="SUPFAM" id="SSF54495">
    <property type="entry name" value="UBC-like"/>
    <property type="match status" value="1"/>
</dbReference>
<proteinExistence type="inferred from homology"/>
<dbReference type="PANTHER" id="PTHR12921:SF0">
    <property type="entry name" value="UBIQUITIN-FOLD MODIFIER-CONJUGATING ENZYME 1"/>
    <property type="match status" value="1"/>
</dbReference>
<evidence type="ECO:0000256" key="1">
    <source>
        <dbReference type="ARBA" id="ARBA00008451"/>
    </source>
</evidence>
<dbReference type="STRING" id="3750.A0A498JY21"/>
<evidence type="ECO:0000313" key="4">
    <source>
        <dbReference type="EMBL" id="RXH99996.1"/>
    </source>
</evidence>
<dbReference type="Gene3D" id="3.10.110.10">
    <property type="entry name" value="Ubiquitin Conjugating Enzyme"/>
    <property type="match status" value="1"/>
</dbReference>
<evidence type="ECO:0000313" key="5">
    <source>
        <dbReference type="Proteomes" id="UP000290289"/>
    </source>
</evidence>
<dbReference type="GO" id="GO:1990592">
    <property type="term" value="P:protein K69-linked ufmylation"/>
    <property type="evidence" value="ECO:0007669"/>
    <property type="project" value="TreeGrafter"/>
</dbReference>
<name>A0A498JY21_MALDO</name>
<comment type="caution">
    <text evidence="4">The sequence shown here is derived from an EMBL/GenBank/DDBJ whole genome shotgun (WGS) entry which is preliminary data.</text>
</comment>
<dbReference type="Pfam" id="PF08694">
    <property type="entry name" value="UFC1"/>
    <property type="match status" value="1"/>
</dbReference>
<dbReference type="InterPro" id="IPR016135">
    <property type="entry name" value="UBQ-conjugating_enzyme/RWD"/>
</dbReference>
<accession>A0A498JY21</accession>
<dbReference type="InterPro" id="IPR014806">
    <property type="entry name" value="Ufc1"/>
</dbReference>
<dbReference type="EMBL" id="RDQH01000331">
    <property type="protein sequence ID" value="RXH99996.1"/>
    <property type="molecule type" value="Genomic_DNA"/>
</dbReference>
<dbReference type="GO" id="GO:0005737">
    <property type="term" value="C:cytoplasm"/>
    <property type="evidence" value="ECO:0007669"/>
    <property type="project" value="TreeGrafter"/>
</dbReference>
<evidence type="ECO:0000256" key="2">
    <source>
        <dbReference type="ARBA" id="ARBA00013306"/>
    </source>
</evidence>
<sequence>MPPPRPSSRRRQFRCPLQVRIHPDEQVQRQRLVPNIRRHRWTGKCWYVYNLLKYEFDLQFNIPITYPATASEIELPQLDGKTQKRGEDLLDSAFQAALGQELVN</sequence>
<keyword evidence="3" id="KW-0833">Ubl conjugation pathway</keyword>
<evidence type="ECO:0000256" key="3">
    <source>
        <dbReference type="ARBA" id="ARBA00022786"/>
    </source>
</evidence>
<reference evidence="4 5" key="1">
    <citation type="submission" date="2018-10" db="EMBL/GenBank/DDBJ databases">
        <title>A high-quality apple genome assembly.</title>
        <authorList>
            <person name="Hu J."/>
        </authorList>
    </citation>
    <scope>NUCLEOTIDE SEQUENCE [LARGE SCALE GENOMIC DNA]</scope>
    <source>
        <strain evidence="5">cv. HFTH1</strain>
        <tissue evidence="4">Young leaf</tissue>
    </source>
</reference>
<comment type="similarity">
    <text evidence="1">Belongs to the ubiquitin-conjugating enzyme family. UFC1 subfamily.</text>
</comment>
<protein>
    <recommendedName>
        <fullName evidence="2">Ubiquitin-fold modifier-conjugating enzyme 1</fullName>
    </recommendedName>
</protein>
<keyword evidence="5" id="KW-1185">Reference proteome</keyword>
<gene>
    <name evidence="4" type="ORF">DVH24_030487</name>
</gene>
<dbReference type="Proteomes" id="UP000290289">
    <property type="component" value="Chromosome 5"/>
</dbReference>
<dbReference type="PANTHER" id="PTHR12921">
    <property type="entry name" value="UBIQUITIN-FOLD MODIFIER-CONJUGATING ENZYME 1"/>
    <property type="match status" value="1"/>
</dbReference>